<name>A0ABD1CES6_CULPP</name>
<proteinExistence type="predicted"/>
<gene>
    <name evidence="2" type="ORF">pipiens_018047</name>
</gene>
<feature type="compositionally biased region" description="Basic residues" evidence="1">
    <location>
        <begin position="92"/>
        <end position="107"/>
    </location>
</feature>
<evidence type="ECO:0000313" key="2">
    <source>
        <dbReference type="EMBL" id="KAL1374514.1"/>
    </source>
</evidence>
<feature type="region of interest" description="Disordered" evidence="1">
    <location>
        <begin position="92"/>
        <end position="177"/>
    </location>
</feature>
<dbReference type="EMBL" id="JBEHCU010013288">
    <property type="protein sequence ID" value="KAL1374514.1"/>
    <property type="molecule type" value="Genomic_DNA"/>
</dbReference>
<dbReference type="Proteomes" id="UP001562425">
    <property type="component" value="Unassembled WGS sequence"/>
</dbReference>
<feature type="compositionally biased region" description="Pro residues" evidence="1">
    <location>
        <begin position="108"/>
        <end position="117"/>
    </location>
</feature>
<evidence type="ECO:0000313" key="3">
    <source>
        <dbReference type="Proteomes" id="UP001562425"/>
    </source>
</evidence>
<evidence type="ECO:0000256" key="1">
    <source>
        <dbReference type="SAM" id="MobiDB-lite"/>
    </source>
</evidence>
<sequence length="177" mass="20227">MSKMLLSPQSHRSAVDGQIFAYRNDVGEDFVIALSNNSKPTWMACRTCNLYRNNDTDRTGFLSPSWTQVGTSGITFYIPCCQEYRKKYPHRYKKPLPHHVVPRKKPPLRPQPQPPPPPKKKKKIPPTRVTFDSRPPAPHSLPMSYKHSRPLALEAPGRPKRTQKQPLYLAQFTVPGS</sequence>
<reference evidence="2 3" key="1">
    <citation type="submission" date="2024-05" db="EMBL/GenBank/DDBJ databases">
        <title>Culex pipiens pipiens assembly and annotation.</title>
        <authorList>
            <person name="Alout H."/>
            <person name="Durand T."/>
        </authorList>
    </citation>
    <scope>NUCLEOTIDE SEQUENCE [LARGE SCALE GENOMIC DNA]</scope>
    <source>
        <strain evidence="2">HA-2024</strain>
        <tissue evidence="2">Whole body</tissue>
    </source>
</reference>
<keyword evidence="3" id="KW-1185">Reference proteome</keyword>
<comment type="caution">
    <text evidence="2">The sequence shown here is derived from an EMBL/GenBank/DDBJ whole genome shotgun (WGS) entry which is preliminary data.</text>
</comment>
<dbReference type="AlphaFoldDB" id="A0ABD1CES6"/>
<organism evidence="2 3">
    <name type="scientific">Culex pipiens pipiens</name>
    <name type="common">Northern house mosquito</name>
    <dbReference type="NCBI Taxonomy" id="38569"/>
    <lineage>
        <taxon>Eukaryota</taxon>
        <taxon>Metazoa</taxon>
        <taxon>Ecdysozoa</taxon>
        <taxon>Arthropoda</taxon>
        <taxon>Hexapoda</taxon>
        <taxon>Insecta</taxon>
        <taxon>Pterygota</taxon>
        <taxon>Neoptera</taxon>
        <taxon>Endopterygota</taxon>
        <taxon>Diptera</taxon>
        <taxon>Nematocera</taxon>
        <taxon>Culicoidea</taxon>
        <taxon>Culicidae</taxon>
        <taxon>Culicinae</taxon>
        <taxon>Culicini</taxon>
        <taxon>Culex</taxon>
        <taxon>Culex</taxon>
    </lineage>
</organism>
<accession>A0ABD1CES6</accession>
<protein>
    <submittedName>
        <fullName evidence="2">Uncharacterized protein</fullName>
    </submittedName>
</protein>